<dbReference type="InterPro" id="IPR050109">
    <property type="entry name" value="HTH-type_TetR-like_transc_reg"/>
</dbReference>
<evidence type="ECO:0000256" key="1">
    <source>
        <dbReference type="ARBA" id="ARBA00023015"/>
    </source>
</evidence>
<evidence type="ECO:0000259" key="5">
    <source>
        <dbReference type="PROSITE" id="PS50977"/>
    </source>
</evidence>
<evidence type="ECO:0000313" key="6">
    <source>
        <dbReference type="EMBL" id="QXT62494.1"/>
    </source>
</evidence>
<evidence type="ECO:0000313" key="7">
    <source>
        <dbReference type="Proteomes" id="UP000824504"/>
    </source>
</evidence>
<keyword evidence="2 4" id="KW-0238">DNA-binding</keyword>
<keyword evidence="1" id="KW-0805">Transcription regulation</keyword>
<feature type="DNA-binding region" description="H-T-H motif" evidence="4">
    <location>
        <begin position="34"/>
        <end position="53"/>
    </location>
</feature>
<proteinExistence type="predicted"/>
<organism evidence="6 7">
    <name type="scientific">Tessaracoccus palaemonis</name>
    <dbReference type="NCBI Taxonomy" id="2829499"/>
    <lineage>
        <taxon>Bacteria</taxon>
        <taxon>Bacillati</taxon>
        <taxon>Actinomycetota</taxon>
        <taxon>Actinomycetes</taxon>
        <taxon>Propionibacteriales</taxon>
        <taxon>Propionibacteriaceae</taxon>
        <taxon>Tessaracoccus</taxon>
    </lineage>
</organism>
<sequence>MSIEQEPTGTEPTSAALLDAALLVIGERGVKGATTRLIAERAGVNEVTLFRKFGTKSQLIRTAIENRFTTARDEFIVYSGDLEHDLTRLADGYATAMTRFGPAARVILAEAPHRPELSGALAAAQQAFAALSEVLERYQREGVLRPEPMETLVPAFLGPILMTHVIPTAGGPALRWDARTHVDGFLHGRATS</sequence>
<dbReference type="Proteomes" id="UP000824504">
    <property type="component" value="Chromosome"/>
</dbReference>
<protein>
    <submittedName>
        <fullName evidence="6">TetR/AcrR family transcriptional regulator</fullName>
    </submittedName>
</protein>
<keyword evidence="7" id="KW-1185">Reference proteome</keyword>
<evidence type="ECO:0000256" key="4">
    <source>
        <dbReference type="PROSITE-ProRule" id="PRU00335"/>
    </source>
</evidence>
<evidence type="ECO:0000256" key="3">
    <source>
        <dbReference type="ARBA" id="ARBA00023163"/>
    </source>
</evidence>
<keyword evidence="3" id="KW-0804">Transcription</keyword>
<dbReference type="PROSITE" id="PS50977">
    <property type="entry name" value="HTH_TETR_2"/>
    <property type="match status" value="1"/>
</dbReference>
<dbReference type="PANTHER" id="PTHR30055:SF234">
    <property type="entry name" value="HTH-TYPE TRANSCRIPTIONAL REGULATOR BETI"/>
    <property type="match status" value="1"/>
</dbReference>
<dbReference type="Pfam" id="PF16859">
    <property type="entry name" value="TetR_C_11"/>
    <property type="match status" value="1"/>
</dbReference>
<evidence type="ECO:0000256" key="2">
    <source>
        <dbReference type="ARBA" id="ARBA00023125"/>
    </source>
</evidence>
<dbReference type="EMBL" id="CP079216">
    <property type="protein sequence ID" value="QXT62494.1"/>
    <property type="molecule type" value="Genomic_DNA"/>
</dbReference>
<dbReference type="InterPro" id="IPR001647">
    <property type="entry name" value="HTH_TetR"/>
</dbReference>
<reference evidence="6 7" key="1">
    <citation type="submission" date="2021-07" db="EMBL/GenBank/DDBJ databases">
        <title>complete genome sequencing of Tessaracoccus sp.J1M15.</title>
        <authorList>
            <person name="Bae J.-W."/>
            <person name="Kim D.-y."/>
        </authorList>
    </citation>
    <scope>NUCLEOTIDE SEQUENCE [LARGE SCALE GENOMIC DNA]</scope>
    <source>
        <strain evidence="6 7">J1M15</strain>
    </source>
</reference>
<dbReference type="InterPro" id="IPR011075">
    <property type="entry name" value="TetR_C"/>
</dbReference>
<feature type="domain" description="HTH tetR-type" evidence="5">
    <location>
        <begin position="11"/>
        <end position="71"/>
    </location>
</feature>
<gene>
    <name evidence="6" type="ORF">KDB89_12220</name>
</gene>
<dbReference type="Pfam" id="PF00440">
    <property type="entry name" value="TetR_N"/>
    <property type="match status" value="1"/>
</dbReference>
<dbReference type="PANTHER" id="PTHR30055">
    <property type="entry name" value="HTH-TYPE TRANSCRIPTIONAL REGULATOR RUTR"/>
    <property type="match status" value="1"/>
</dbReference>
<dbReference type="RefSeq" id="WP_219081421.1">
    <property type="nucleotide sequence ID" value="NZ_CP079216.1"/>
</dbReference>
<accession>A0ABX8SHY8</accession>
<name>A0ABX8SHY8_9ACTN</name>